<dbReference type="AlphaFoldDB" id="A0A1U7PRA1"/>
<dbReference type="STRING" id="1121284.SAMN05660493_00086"/>
<organism evidence="1 2">
    <name type="scientific">Epilithonimonas bovis DSM 19482</name>
    <dbReference type="NCBI Taxonomy" id="1121284"/>
    <lineage>
        <taxon>Bacteria</taxon>
        <taxon>Pseudomonadati</taxon>
        <taxon>Bacteroidota</taxon>
        <taxon>Flavobacteriia</taxon>
        <taxon>Flavobacteriales</taxon>
        <taxon>Weeksellaceae</taxon>
        <taxon>Chryseobacterium group</taxon>
        <taxon>Epilithonimonas</taxon>
    </lineage>
</organism>
<keyword evidence="2" id="KW-1185">Reference proteome</keyword>
<gene>
    <name evidence="1" type="ORF">SAMN05660493_00086</name>
</gene>
<evidence type="ECO:0000313" key="2">
    <source>
        <dbReference type="Proteomes" id="UP000187261"/>
    </source>
</evidence>
<name>A0A1U7PRA1_9FLAO</name>
<dbReference type="RefSeq" id="WP_076781387.1">
    <property type="nucleotide sequence ID" value="NZ_FTPU01000001.1"/>
</dbReference>
<dbReference type="EMBL" id="FTPU01000001">
    <property type="protein sequence ID" value="SIT95439.1"/>
    <property type="molecule type" value="Genomic_DNA"/>
</dbReference>
<proteinExistence type="predicted"/>
<dbReference type="OrthoDB" id="7595944at2"/>
<accession>A0A1U7PRA1</accession>
<evidence type="ECO:0000313" key="1">
    <source>
        <dbReference type="EMBL" id="SIT95439.1"/>
    </source>
</evidence>
<sequence>MPKTKVLITVKTYPAISTKYDELVCTAGFLEDGTWIRIYPIQFRKKSFEEQYKKYDWIEIDLIKNKEDKRKESYRPISYDTEIKILEHLDTKSNWLLRKQIVLKNKIYTDLKELISEAKDTTVMTSLAVFKPTEIIDFTIEPVEREWNKNKLESLRVQRSSLFEQEDEDLFEVVKKLPYKFSYKLLDSKGQQSKMMIEDWEIGALFWKRLAHFEGDEKAATEYVKKVYFEDFAKTKDLYLFLGTSKLRHFTSKNPFMIIGTFHPKIEHQLRLF</sequence>
<reference evidence="2" key="1">
    <citation type="submission" date="2016-10" db="EMBL/GenBank/DDBJ databases">
        <authorList>
            <person name="Varghese N."/>
            <person name="Submissions S."/>
        </authorList>
    </citation>
    <scope>NUCLEOTIDE SEQUENCE [LARGE SCALE GENOMIC DNA]</scope>
    <source>
        <strain evidence="2">DSM 19482</strain>
    </source>
</reference>
<dbReference type="Proteomes" id="UP000187261">
    <property type="component" value="Unassembled WGS sequence"/>
</dbReference>
<protein>
    <submittedName>
        <fullName evidence="1">Uncharacterized protein</fullName>
    </submittedName>
</protein>